<feature type="region of interest" description="Disordered" evidence="1">
    <location>
        <begin position="480"/>
        <end position="740"/>
    </location>
</feature>
<feature type="compositionally biased region" description="Basic and acidic residues" evidence="1">
    <location>
        <begin position="613"/>
        <end position="623"/>
    </location>
</feature>
<feature type="compositionally biased region" description="Low complexity" evidence="1">
    <location>
        <begin position="523"/>
        <end position="567"/>
    </location>
</feature>
<feature type="compositionally biased region" description="Basic and acidic residues" evidence="1">
    <location>
        <begin position="159"/>
        <end position="182"/>
    </location>
</feature>
<feature type="compositionally biased region" description="Gly residues" evidence="1">
    <location>
        <begin position="201"/>
        <end position="214"/>
    </location>
</feature>
<feature type="domain" description="HNH nuclease" evidence="2">
    <location>
        <begin position="802"/>
        <end position="854"/>
    </location>
</feature>
<evidence type="ECO:0000313" key="3">
    <source>
        <dbReference type="EMBL" id="TLP54637.1"/>
    </source>
</evidence>
<sequence length="887" mass="91685">MDLSGFGPGHPRDSHAADDWWDRLVAGSPLWSSEGSLAREFVPIADSEGRKRASRFNIPATFPSVRAFTTRAGTAVDDSIGDETANGASPDGSSAGGPVADGPVSGAAAGSPSVAGHPGGAAGGARGPAAAGINAPETPDAPGTDAGGASDGVPAADPRNADQDQDAGRATDRDRDAGREHSGGPGPIHDAGRGDADRGRTAGGAPGGAPGGASDGASGSASEHGFGGACGVGSSSWVAVAAVGEAARAVALVPVPESAEVCLAEAEELLAARDRITSALAARVGRAHRSGEAKNHGHASTRLWLRSVGGMTIPGAGRLVTMGVELGRLSRVRERFSEGSLAEGIVEAICTATAGLTDEQAITAEGILLELAGSAGAAEVAKAGRYLRAVLDPDGHESDEQADFDRRFFRVRRRRNGGLEGEFYLPVEAAARLQHLLDVYAKPKAEGDDRTPSVRNADAFIAFLENKIATELLVLVNAESLPDDPPTDEPSRTTPSGDPTADASADHPTSDPSRTDPSDRPGPDSSGTYPGSGPDPDPSGTGPSGAHPASDSPGSDPGPDLGSCGPGSVPGSDACVREGFGTPCAGTTDADSEPCAPERPATGGPAVVWPHFDAAHGDERADLGEVGEVDDTRQGHADEAETHRRRAWNPQRTRAEQTHAPDPSPEHGDTPGTHSEDSPSGDCSGDRRAHSCPGGDRPADDCEGYRHASWTGDAWHETPRTGADAPPGVERDDDAWPGVGVNSPPPGVWLRGLPGLILATGHLLSVAGVHRLARTSALVRIVMDAGGQVLDMGRKVRLATPAQRRAVFARYATCWVDGCPLPATMCQIDHAEDWCSGGLTDLKLLGPACQFHNRDRYRHPNRYTRRKIGADRWAFTYRNPRSAWRRE</sequence>
<dbReference type="AlphaFoldDB" id="A0A5R8YNU0"/>
<dbReference type="InterPro" id="IPR003615">
    <property type="entry name" value="HNH_nuc"/>
</dbReference>
<feature type="region of interest" description="Disordered" evidence="1">
    <location>
        <begin position="76"/>
        <end position="225"/>
    </location>
</feature>
<organism evidence="3 4">
    <name type="scientific">Microbispora triticiradicis</name>
    <dbReference type="NCBI Taxonomy" id="2200763"/>
    <lineage>
        <taxon>Bacteria</taxon>
        <taxon>Bacillati</taxon>
        <taxon>Actinomycetota</taxon>
        <taxon>Actinomycetes</taxon>
        <taxon>Streptosporangiales</taxon>
        <taxon>Streptosporangiaceae</taxon>
        <taxon>Microbispora</taxon>
    </lineage>
</organism>
<dbReference type="InterPro" id="IPR003870">
    <property type="entry name" value="DUF222"/>
</dbReference>
<feature type="compositionally biased region" description="Gly residues" evidence="1">
    <location>
        <begin position="117"/>
        <end position="126"/>
    </location>
</feature>
<proteinExistence type="predicted"/>
<evidence type="ECO:0000259" key="2">
    <source>
        <dbReference type="SMART" id="SM00507"/>
    </source>
</evidence>
<comment type="caution">
    <text evidence="3">The sequence shown here is derived from an EMBL/GenBank/DDBJ whole genome shotgun (WGS) entry which is preliminary data.</text>
</comment>
<accession>A0A5R8YNU0</accession>
<feature type="compositionally biased region" description="Basic and acidic residues" evidence="1">
    <location>
        <begin position="190"/>
        <end position="200"/>
    </location>
</feature>
<name>A0A5R8YNU0_9ACTN</name>
<evidence type="ECO:0000256" key="1">
    <source>
        <dbReference type="SAM" id="MobiDB-lite"/>
    </source>
</evidence>
<gene>
    <name evidence="3" type="ORF">FED44_28280</name>
</gene>
<evidence type="ECO:0000313" key="4">
    <source>
        <dbReference type="Proteomes" id="UP000309033"/>
    </source>
</evidence>
<dbReference type="CDD" id="cd00085">
    <property type="entry name" value="HNHc"/>
    <property type="match status" value="1"/>
</dbReference>
<dbReference type="Pfam" id="PF02720">
    <property type="entry name" value="DUF222"/>
    <property type="match status" value="1"/>
</dbReference>
<dbReference type="OrthoDB" id="4419061at2"/>
<feature type="compositionally biased region" description="Low complexity" evidence="1">
    <location>
        <begin position="85"/>
        <end position="116"/>
    </location>
</feature>
<feature type="compositionally biased region" description="Basic and acidic residues" evidence="1">
    <location>
        <begin position="653"/>
        <end position="677"/>
    </location>
</feature>
<dbReference type="EMBL" id="VANP01000013">
    <property type="protein sequence ID" value="TLP54637.1"/>
    <property type="molecule type" value="Genomic_DNA"/>
</dbReference>
<feature type="compositionally biased region" description="Basic and acidic residues" evidence="1">
    <location>
        <begin position="630"/>
        <end position="642"/>
    </location>
</feature>
<protein>
    <submittedName>
        <fullName evidence="3">DUF222 domain-containing protein</fullName>
    </submittedName>
</protein>
<keyword evidence="4" id="KW-1185">Reference proteome</keyword>
<feature type="compositionally biased region" description="Basic and acidic residues" evidence="1">
    <location>
        <begin position="504"/>
        <end position="522"/>
    </location>
</feature>
<reference evidence="3" key="1">
    <citation type="submission" date="2019-05" db="EMBL/GenBank/DDBJ databases">
        <title>Isolation, diversity and antifungal activity of Actinobacteria from wheat.</title>
        <authorList>
            <person name="Yu B."/>
        </authorList>
    </citation>
    <scope>NUCLEOTIDE SEQUENCE [LARGE SCALE GENOMIC DNA]</scope>
    <source>
        <strain evidence="3">NEAU-HEGS1-5</strain>
    </source>
</reference>
<dbReference type="Proteomes" id="UP000309033">
    <property type="component" value="Unassembled WGS sequence"/>
</dbReference>
<dbReference type="SMART" id="SM00507">
    <property type="entry name" value="HNHc"/>
    <property type="match status" value="1"/>
</dbReference>
<feature type="compositionally biased region" description="Basic and acidic residues" evidence="1">
    <location>
        <begin position="697"/>
        <end position="706"/>
    </location>
</feature>